<name>A0ABQ9YGG4_9EUKA</name>
<feature type="region of interest" description="Disordered" evidence="1">
    <location>
        <begin position="768"/>
        <end position="838"/>
    </location>
</feature>
<feature type="region of interest" description="Disordered" evidence="1">
    <location>
        <begin position="728"/>
        <end position="755"/>
    </location>
</feature>
<protein>
    <submittedName>
        <fullName evidence="2">Uncharacterized protein</fullName>
    </submittedName>
</protein>
<feature type="region of interest" description="Disordered" evidence="1">
    <location>
        <begin position="68"/>
        <end position="90"/>
    </location>
</feature>
<feature type="region of interest" description="Disordered" evidence="1">
    <location>
        <begin position="423"/>
        <end position="465"/>
    </location>
</feature>
<evidence type="ECO:0000313" key="2">
    <source>
        <dbReference type="EMBL" id="KAK2962853.1"/>
    </source>
</evidence>
<feature type="region of interest" description="Disordered" evidence="1">
    <location>
        <begin position="678"/>
        <end position="716"/>
    </location>
</feature>
<feature type="region of interest" description="Disordered" evidence="1">
    <location>
        <begin position="1"/>
        <end position="26"/>
    </location>
</feature>
<gene>
    <name evidence="2" type="ORF">BLNAU_2288</name>
</gene>
<feature type="compositionally biased region" description="Pro residues" evidence="1">
    <location>
        <begin position="349"/>
        <end position="361"/>
    </location>
</feature>
<reference evidence="2 3" key="1">
    <citation type="journal article" date="2022" name="bioRxiv">
        <title>Genomics of Preaxostyla Flagellates Illuminates Evolutionary Transitions and the Path Towards Mitochondrial Loss.</title>
        <authorList>
            <person name="Novak L.V.F."/>
            <person name="Treitli S.C."/>
            <person name="Pyrih J."/>
            <person name="Halakuc P."/>
            <person name="Pipaliya S.V."/>
            <person name="Vacek V."/>
            <person name="Brzon O."/>
            <person name="Soukal P."/>
            <person name="Eme L."/>
            <person name="Dacks J.B."/>
            <person name="Karnkowska A."/>
            <person name="Elias M."/>
            <person name="Hampl V."/>
        </authorList>
    </citation>
    <scope>NUCLEOTIDE SEQUENCE [LARGE SCALE GENOMIC DNA]</scope>
    <source>
        <strain evidence="2">NAU3</strain>
        <tissue evidence="2">Gut</tissue>
    </source>
</reference>
<dbReference type="Proteomes" id="UP001281761">
    <property type="component" value="Unassembled WGS sequence"/>
</dbReference>
<evidence type="ECO:0000256" key="1">
    <source>
        <dbReference type="SAM" id="MobiDB-lite"/>
    </source>
</evidence>
<keyword evidence="3" id="KW-1185">Reference proteome</keyword>
<proteinExistence type="predicted"/>
<feature type="compositionally biased region" description="Polar residues" evidence="1">
    <location>
        <begin position="320"/>
        <end position="335"/>
    </location>
</feature>
<feature type="region of interest" description="Disordered" evidence="1">
    <location>
        <begin position="531"/>
        <end position="569"/>
    </location>
</feature>
<dbReference type="EMBL" id="JARBJD010000009">
    <property type="protein sequence ID" value="KAK2962853.1"/>
    <property type="molecule type" value="Genomic_DNA"/>
</dbReference>
<comment type="caution">
    <text evidence="2">The sequence shown here is derived from an EMBL/GenBank/DDBJ whole genome shotgun (WGS) entry which is preliminary data.</text>
</comment>
<feature type="compositionally biased region" description="Low complexity" evidence="1">
    <location>
        <begin position="120"/>
        <end position="153"/>
    </location>
</feature>
<feature type="region of interest" description="Disordered" evidence="1">
    <location>
        <begin position="304"/>
        <end position="380"/>
    </location>
</feature>
<feature type="compositionally biased region" description="Polar residues" evidence="1">
    <location>
        <begin position="544"/>
        <end position="566"/>
    </location>
</feature>
<feature type="region of interest" description="Disordered" evidence="1">
    <location>
        <begin position="118"/>
        <end position="154"/>
    </location>
</feature>
<feature type="compositionally biased region" description="Polar residues" evidence="1">
    <location>
        <begin position="768"/>
        <end position="791"/>
    </location>
</feature>
<feature type="compositionally biased region" description="Polar residues" evidence="1">
    <location>
        <begin position="820"/>
        <end position="832"/>
    </location>
</feature>
<sequence length="838" mass="92441">MTSPPRNTVGRPTIGHSRSFRNGGRQFTDVIPDQFTSISFDMSTDNFTVSELSPIMSSIYPELSLTDPSTASLSQTQGETVTPPSTFLQNRSNAFPLPPAAYVPGMFGSHSMDFAGYQASPSLSESSSKQSSFSNASPPSSPLPSEHMSPPLSTSYTAANSDVYLPSLANDAPPSYFQSASLSLFPPTFDEESTFLPMGSIESLENSYFEDLSSSTNRGNRPNNLPFDSTRLRTENTFRNPAGVYAPFNPAQFSIHSNGHLQHLPPSSLSQQQVPTAQSERSKIVELNKDERTVVSRDLEATHMKTQNHIIKEKTKEIGNASSAPSTDKTLSSTEISRKPRPPKVNDDPFPPLPSNFPPPSSFSAIPPVSPIHTLSNSQNDIPTKEDVLIRPCQSSKPKRLQLFNLSFFFKFFEKSDLIISKRPRKKKHPSVEATKTPAKTSGNPEDDGEQASSRPASPVNFNPIRSEVQPTIAHALYKTPRLARPNGVRVKKEGVWEVFPFDRREELDDESDDESDEESDDLLTEARSLKSTALQSPPLRSPAIQSSLSMSVDSRQSRSPNTQPDPTLAHTIAVVQNKKDHRETLLFDSDDLAASGMSMSSGQRTIVFRQLPLNSSHYTNTLSTTTSDDVQSSQNSVLYTSANYTNLGDTTISATPQPTTPQQVHFSSIPLQVSITPPSSFTFQPPPKTSLPHFSYSPQHPVHYPPPQAPQQPHYTNNYYQQASHYRAQPHQPPHYQSHSSPQQNYMSQPVTLPQGQHTLFPQQYTQYSQSHLSPTQQHYGYLNGQQNFSNPPPGLVQRPQGQTMSGQDGSGYSRAMGRNTSGLNPSSQSFVPRMNK</sequence>
<organism evidence="2 3">
    <name type="scientific">Blattamonas nauphoetae</name>
    <dbReference type="NCBI Taxonomy" id="2049346"/>
    <lineage>
        <taxon>Eukaryota</taxon>
        <taxon>Metamonada</taxon>
        <taxon>Preaxostyla</taxon>
        <taxon>Oxymonadida</taxon>
        <taxon>Blattamonas</taxon>
    </lineage>
</organism>
<evidence type="ECO:0000313" key="3">
    <source>
        <dbReference type="Proteomes" id="UP001281761"/>
    </source>
</evidence>
<accession>A0ABQ9YGG4</accession>
<feature type="compositionally biased region" description="Polar residues" evidence="1">
    <location>
        <begin position="736"/>
        <end position="755"/>
    </location>
</feature>